<feature type="transmembrane region" description="Helical" evidence="1">
    <location>
        <begin position="260"/>
        <end position="278"/>
    </location>
</feature>
<feature type="transmembrane region" description="Helical" evidence="1">
    <location>
        <begin position="228"/>
        <end position="248"/>
    </location>
</feature>
<feature type="transmembrane region" description="Helical" evidence="1">
    <location>
        <begin position="197"/>
        <end position="216"/>
    </location>
</feature>
<protein>
    <submittedName>
        <fullName evidence="2">Uncharacterized protein</fullName>
    </submittedName>
</protein>
<accession>A0A1T5JEZ5</accession>
<gene>
    <name evidence="2" type="ORF">SAMN05660236_1038</name>
</gene>
<keyword evidence="3" id="KW-1185">Reference proteome</keyword>
<feature type="transmembrane region" description="Helical" evidence="1">
    <location>
        <begin position="173"/>
        <end position="191"/>
    </location>
</feature>
<keyword evidence="1" id="KW-0812">Transmembrane</keyword>
<name>A0A1T5JEZ5_9BACT</name>
<evidence type="ECO:0000313" key="2">
    <source>
        <dbReference type="EMBL" id="SKC49979.1"/>
    </source>
</evidence>
<dbReference type="EMBL" id="FUZU01000001">
    <property type="protein sequence ID" value="SKC49979.1"/>
    <property type="molecule type" value="Genomic_DNA"/>
</dbReference>
<evidence type="ECO:0000256" key="1">
    <source>
        <dbReference type="SAM" id="Phobius"/>
    </source>
</evidence>
<proteinExistence type="predicted"/>
<dbReference type="STRING" id="688867.SAMN05660236_1038"/>
<keyword evidence="1" id="KW-0472">Membrane</keyword>
<organism evidence="2 3">
    <name type="scientific">Ohtaekwangia koreensis</name>
    <dbReference type="NCBI Taxonomy" id="688867"/>
    <lineage>
        <taxon>Bacteria</taxon>
        <taxon>Pseudomonadati</taxon>
        <taxon>Bacteroidota</taxon>
        <taxon>Cytophagia</taxon>
        <taxon>Cytophagales</taxon>
        <taxon>Fulvivirgaceae</taxon>
        <taxon>Ohtaekwangia</taxon>
    </lineage>
</organism>
<sequence length="392" mass="44682">MQGEYRTAKGWRVFIYISAPILITAFIVTGIMPFTFEGYDATVTIVLVVFSLSMIALFSYGLIDTIKGKFVIKQDHLLSVTVFGSRALKFDGIRGYRVDQNYIHIIPIDAHQKKLKVSTYTEKSQQITDWLSTRYPELDTLEALEEEKNILDDFSFGISKQAREYKLGEAKRIAKITNATGFILFLWITFYPLPYSVAISLGIVYPMLVMVTLYLYRGLLRMDERKNSAYPSVVSGFLMAGLGLSLRALMDFNILEYKQLWITAGIVAGLLFILIIALTKLPEFKTWEDYFAIPTIIIVASSYSFGAYTLANCTYDESIPLYYNSEILDKEMTSGKTTSYYFTVVSWHGTNEIKKIKVSADEYSSANAGDHITIYEKEGLFKTPWYFVMLQE</sequence>
<feature type="transmembrane region" description="Helical" evidence="1">
    <location>
        <begin position="42"/>
        <end position="63"/>
    </location>
</feature>
<keyword evidence="1" id="KW-1133">Transmembrane helix</keyword>
<feature type="transmembrane region" description="Helical" evidence="1">
    <location>
        <begin position="12"/>
        <end position="36"/>
    </location>
</feature>
<reference evidence="2 3" key="1">
    <citation type="submission" date="2017-02" db="EMBL/GenBank/DDBJ databases">
        <authorList>
            <person name="Peterson S.W."/>
        </authorList>
    </citation>
    <scope>NUCLEOTIDE SEQUENCE [LARGE SCALE GENOMIC DNA]</scope>
    <source>
        <strain evidence="2 3">DSM 25262</strain>
    </source>
</reference>
<evidence type="ECO:0000313" key="3">
    <source>
        <dbReference type="Proteomes" id="UP000190961"/>
    </source>
</evidence>
<dbReference type="Proteomes" id="UP000190961">
    <property type="component" value="Unassembled WGS sequence"/>
</dbReference>
<feature type="transmembrane region" description="Helical" evidence="1">
    <location>
        <begin position="290"/>
        <end position="311"/>
    </location>
</feature>
<dbReference type="AlphaFoldDB" id="A0A1T5JEZ5"/>